<dbReference type="GO" id="GO:0000140">
    <property type="term" value="F:acylglycerone-phosphate reductase (NADP+) activity"/>
    <property type="evidence" value="ECO:0007669"/>
    <property type="project" value="TreeGrafter"/>
</dbReference>
<dbReference type="Gene3D" id="3.40.50.720">
    <property type="entry name" value="NAD(P)-binding Rossmann-like Domain"/>
    <property type="match status" value="1"/>
</dbReference>
<evidence type="ECO:0000313" key="6">
    <source>
        <dbReference type="Proteomes" id="UP000799439"/>
    </source>
</evidence>
<dbReference type="CDD" id="cd05374">
    <property type="entry name" value="17beta-HSD-like_SDR_c"/>
    <property type="match status" value="1"/>
</dbReference>
<comment type="similarity">
    <text evidence="1 4">Belongs to the short-chain dehydrogenases/reductases (SDR) family.</text>
</comment>
<dbReference type="GO" id="GO:0005783">
    <property type="term" value="C:endoplasmic reticulum"/>
    <property type="evidence" value="ECO:0007669"/>
    <property type="project" value="TreeGrafter"/>
</dbReference>
<dbReference type="PANTHER" id="PTHR44169:SF6">
    <property type="entry name" value="NADPH-DEPENDENT 1-ACYLDIHYDROXYACETONE PHOSPHATE REDUCTASE"/>
    <property type="match status" value="1"/>
</dbReference>
<evidence type="ECO:0000256" key="2">
    <source>
        <dbReference type="ARBA" id="ARBA00022857"/>
    </source>
</evidence>
<reference evidence="5" key="1">
    <citation type="journal article" date="2020" name="Stud. Mycol.">
        <title>101 Dothideomycetes genomes: a test case for predicting lifestyles and emergence of pathogens.</title>
        <authorList>
            <person name="Haridas S."/>
            <person name="Albert R."/>
            <person name="Binder M."/>
            <person name="Bloem J."/>
            <person name="Labutti K."/>
            <person name="Salamov A."/>
            <person name="Andreopoulos B."/>
            <person name="Baker S."/>
            <person name="Barry K."/>
            <person name="Bills G."/>
            <person name="Bluhm B."/>
            <person name="Cannon C."/>
            <person name="Castanera R."/>
            <person name="Culley D."/>
            <person name="Daum C."/>
            <person name="Ezra D."/>
            <person name="Gonzalez J."/>
            <person name="Henrissat B."/>
            <person name="Kuo A."/>
            <person name="Liang C."/>
            <person name="Lipzen A."/>
            <person name="Lutzoni F."/>
            <person name="Magnuson J."/>
            <person name="Mondo S."/>
            <person name="Nolan M."/>
            <person name="Ohm R."/>
            <person name="Pangilinan J."/>
            <person name="Park H.-J."/>
            <person name="Ramirez L."/>
            <person name="Alfaro M."/>
            <person name="Sun H."/>
            <person name="Tritt A."/>
            <person name="Yoshinaga Y."/>
            <person name="Zwiers L.-H."/>
            <person name="Turgeon B."/>
            <person name="Goodwin S."/>
            <person name="Spatafora J."/>
            <person name="Crous P."/>
            <person name="Grigoriev I."/>
        </authorList>
    </citation>
    <scope>NUCLEOTIDE SEQUENCE</scope>
    <source>
        <strain evidence="5">CBS 260.36</strain>
    </source>
</reference>
<dbReference type="InterPro" id="IPR036291">
    <property type="entry name" value="NAD(P)-bd_dom_sf"/>
</dbReference>
<comment type="caution">
    <text evidence="5">The sequence shown here is derived from an EMBL/GenBank/DDBJ whole genome shotgun (WGS) entry which is preliminary data.</text>
</comment>
<evidence type="ECO:0000256" key="4">
    <source>
        <dbReference type="RuleBase" id="RU000363"/>
    </source>
</evidence>
<dbReference type="GO" id="GO:0006654">
    <property type="term" value="P:phosphatidic acid biosynthetic process"/>
    <property type="evidence" value="ECO:0007669"/>
    <property type="project" value="TreeGrafter"/>
</dbReference>
<keyword evidence="6" id="KW-1185">Reference proteome</keyword>
<dbReference type="PROSITE" id="PS00061">
    <property type="entry name" value="ADH_SHORT"/>
    <property type="match status" value="1"/>
</dbReference>
<dbReference type="InterPro" id="IPR002347">
    <property type="entry name" value="SDR_fam"/>
</dbReference>
<dbReference type="EMBL" id="ML996083">
    <property type="protein sequence ID" value="KAF2155188.1"/>
    <property type="molecule type" value="Genomic_DNA"/>
</dbReference>
<dbReference type="GO" id="GO:0005811">
    <property type="term" value="C:lipid droplet"/>
    <property type="evidence" value="ECO:0007669"/>
    <property type="project" value="TreeGrafter"/>
</dbReference>
<sequence length="294" mass="32085">MSKRSVLITGCSRGGLGDALAQESHRHGLRVIATARNLSKVAHLSDLGIEVVQLDVLSDSSIASAVTRVEQLLDNAGLDILLNNAGGNYAMPVVDGNISEAKALFDLNFWSYITVTQAFIPLLRATAAGTALIVNQTSIAAAMSTPWWGYYNASKAAAALMTDTLRLEMQPFNIRVCELRTGNVKSGFFNNQNAGNKPKLPEHSIYSPASDHVEQYLTGDYLKADGMASEPWARAVVAQITASNPPYRIWEGTHWWVGRIVCQYFPTWLVNMVFSQKSGVNKVVQIIRAEGKTK</sequence>
<evidence type="ECO:0000256" key="1">
    <source>
        <dbReference type="ARBA" id="ARBA00006484"/>
    </source>
</evidence>
<dbReference type="PANTHER" id="PTHR44169">
    <property type="entry name" value="NADPH-DEPENDENT 1-ACYLDIHYDROXYACETONE PHOSPHATE REDUCTASE"/>
    <property type="match status" value="1"/>
</dbReference>
<organism evidence="5 6">
    <name type="scientific">Myriangium duriaei CBS 260.36</name>
    <dbReference type="NCBI Taxonomy" id="1168546"/>
    <lineage>
        <taxon>Eukaryota</taxon>
        <taxon>Fungi</taxon>
        <taxon>Dikarya</taxon>
        <taxon>Ascomycota</taxon>
        <taxon>Pezizomycotina</taxon>
        <taxon>Dothideomycetes</taxon>
        <taxon>Dothideomycetidae</taxon>
        <taxon>Myriangiales</taxon>
        <taxon>Myriangiaceae</taxon>
        <taxon>Myriangium</taxon>
    </lineage>
</organism>
<dbReference type="GO" id="GO:0019433">
    <property type="term" value="P:triglyceride catabolic process"/>
    <property type="evidence" value="ECO:0007669"/>
    <property type="project" value="TreeGrafter"/>
</dbReference>
<dbReference type="PRINTS" id="PR00081">
    <property type="entry name" value="GDHRDH"/>
</dbReference>
<dbReference type="SUPFAM" id="SSF51735">
    <property type="entry name" value="NAD(P)-binding Rossmann-fold domains"/>
    <property type="match status" value="1"/>
</dbReference>
<keyword evidence="2" id="KW-0521">NADP</keyword>
<keyword evidence="3" id="KW-0560">Oxidoreductase</keyword>
<accession>A0A9P4MJF9</accession>
<dbReference type="InterPro" id="IPR020904">
    <property type="entry name" value="Sc_DH/Rdtase_CS"/>
</dbReference>
<name>A0A9P4MJF9_9PEZI</name>
<proteinExistence type="inferred from homology"/>
<dbReference type="Proteomes" id="UP000799439">
    <property type="component" value="Unassembled WGS sequence"/>
</dbReference>
<dbReference type="AlphaFoldDB" id="A0A9P4MJF9"/>
<evidence type="ECO:0000313" key="5">
    <source>
        <dbReference type="EMBL" id="KAF2155188.1"/>
    </source>
</evidence>
<dbReference type="Pfam" id="PF00106">
    <property type="entry name" value="adh_short"/>
    <property type="match status" value="1"/>
</dbReference>
<gene>
    <name evidence="5" type="ORF">K461DRAFT_292071</name>
</gene>
<evidence type="ECO:0000256" key="3">
    <source>
        <dbReference type="ARBA" id="ARBA00023002"/>
    </source>
</evidence>
<dbReference type="GO" id="GO:0004806">
    <property type="term" value="F:triacylglycerol lipase activity"/>
    <property type="evidence" value="ECO:0007669"/>
    <property type="project" value="TreeGrafter"/>
</dbReference>
<protein>
    <submittedName>
        <fullName evidence="5">Estradiol 17 beta-dehydrogenase</fullName>
    </submittedName>
</protein>
<dbReference type="OrthoDB" id="2102561at2759"/>
<dbReference type="PRINTS" id="PR00080">
    <property type="entry name" value="SDRFAMILY"/>
</dbReference>